<protein>
    <submittedName>
        <fullName evidence="2">Uncharacterized protein</fullName>
    </submittedName>
</protein>
<name>A0ABS5L8Y1_9ACTN</name>
<keyword evidence="1" id="KW-0472">Membrane</keyword>
<evidence type="ECO:0000256" key="1">
    <source>
        <dbReference type="SAM" id="Phobius"/>
    </source>
</evidence>
<dbReference type="EMBL" id="JAAFYZ010000394">
    <property type="protein sequence ID" value="MBS2554535.1"/>
    <property type="molecule type" value="Genomic_DNA"/>
</dbReference>
<gene>
    <name evidence="2" type="ORF">KGQ19_47545</name>
</gene>
<keyword evidence="3" id="KW-1185">Reference proteome</keyword>
<comment type="caution">
    <text evidence="2">The sequence shown here is derived from an EMBL/GenBank/DDBJ whole genome shotgun (WGS) entry which is preliminary data.</text>
</comment>
<dbReference type="RefSeq" id="WP_212022092.1">
    <property type="nucleotide sequence ID" value="NZ_JAAFYZ010000394.1"/>
</dbReference>
<evidence type="ECO:0000313" key="3">
    <source>
        <dbReference type="Proteomes" id="UP000730482"/>
    </source>
</evidence>
<proteinExistence type="predicted"/>
<organism evidence="2 3">
    <name type="scientific">Catenulispora pinistramenti</name>
    <dbReference type="NCBI Taxonomy" id="2705254"/>
    <lineage>
        <taxon>Bacteria</taxon>
        <taxon>Bacillati</taxon>
        <taxon>Actinomycetota</taxon>
        <taxon>Actinomycetes</taxon>
        <taxon>Catenulisporales</taxon>
        <taxon>Catenulisporaceae</taxon>
        <taxon>Catenulispora</taxon>
    </lineage>
</organism>
<keyword evidence="1" id="KW-1133">Transmembrane helix</keyword>
<evidence type="ECO:0000313" key="2">
    <source>
        <dbReference type="EMBL" id="MBS2554535.1"/>
    </source>
</evidence>
<accession>A0ABS5L8Y1</accession>
<keyword evidence="1" id="KW-0812">Transmembrane</keyword>
<reference evidence="2 3" key="1">
    <citation type="submission" date="2020-02" db="EMBL/GenBank/DDBJ databases">
        <title>Acidophilic actinobacteria isolated from forest soil.</title>
        <authorList>
            <person name="Golinska P."/>
        </authorList>
    </citation>
    <scope>NUCLEOTIDE SEQUENCE [LARGE SCALE GENOMIC DNA]</scope>
    <source>
        <strain evidence="2 3">NL8</strain>
    </source>
</reference>
<feature type="transmembrane region" description="Helical" evidence="1">
    <location>
        <begin position="38"/>
        <end position="69"/>
    </location>
</feature>
<dbReference type="Proteomes" id="UP000730482">
    <property type="component" value="Unassembled WGS sequence"/>
</dbReference>
<feature type="non-terminal residue" evidence="2">
    <location>
        <position position="1"/>
    </location>
</feature>
<sequence>SGGSHSMRTPVTTALAAAPATPHPAFAPPVNLNGHGHYLHWGIVQISAANIVMIVLIGVAFLAALFVPFPKPKGRDGR</sequence>